<feature type="domain" description="DUF2229" evidence="1">
    <location>
        <begin position="21"/>
        <end position="184"/>
    </location>
</feature>
<protein>
    <submittedName>
        <fullName evidence="2">CoA activase</fullName>
    </submittedName>
</protein>
<sequence length="268" mass="30781">MSHATADFCFPIKVVIGHVIADFCFPIKVVIGHVINLLEKGVDYLFLPSVIDVPPQKGIRRSYICPYNQEIPHIIMSTIKPNVKILHPIIFFRNPHAAKHSLIRFGRTIGKSYRQIQHAINVAYKAQETFYQQVRRRGDEILRSIKDKALIIVGRPYNTCDRGANLDIPKILRERGQLVIPADFLPLDKYDVSDWPNMYWSYGYRILAAMRFIKDDERLFPVYLTNFGCGPDSFIHQYVRKELGGKPFLLIEVDEHSAPAGVITRCEA</sequence>
<evidence type="ECO:0000313" key="3">
    <source>
        <dbReference type="Proteomes" id="UP000216312"/>
    </source>
</evidence>
<dbReference type="InterPro" id="IPR018709">
    <property type="entry name" value="CoA_activase_DUF2229"/>
</dbReference>
<dbReference type="EMBL" id="NMUJ01000076">
    <property type="protein sequence ID" value="OYV02551.1"/>
    <property type="molecule type" value="Genomic_DNA"/>
</dbReference>
<evidence type="ECO:0000259" key="1">
    <source>
        <dbReference type="Pfam" id="PF09989"/>
    </source>
</evidence>
<comment type="caution">
    <text evidence="2">The sequence shown here is derived from an EMBL/GenBank/DDBJ whole genome shotgun (WGS) entry which is preliminary data.</text>
</comment>
<dbReference type="PANTHER" id="PTHR32329">
    <property type="entry name" value="BIFUNCTIONAL PROTEIN [INCLUDES 2-HYDROXYACYL-COA DEHYDRATASE (N-TER) AND ITS ACTIVATOR DOMAIN (C_TERM)-RELATED"/>
    <property type="match status" value="1"/>
</dbReference>
<dbReference type="Pfam" id="PF09989">
    <property type="entry name" value="DUF2229"/>
    <property type="match status" value="1"/>
</dbReference>
<proteinExistence type="predicted"/>
<gene>
    <name evidence="2" type="ORF">CGW93_04885</name>
</gene>
<dbReference type="Proteomes" id="UP000216312">
    <property type="component" value="Unassembled WGS sequence"/>
</dbReference>
<dbReference type="AlphaFoldDB" id="A0A257LUW1"/>
<reference evidence="3" key="1">
    <citation type="submission" date="2017-07" db="EMBL/GenBank/DDBJ databases">
        <title>Novel pathways for hydrocarbon cycling and metabolic interdependencies in hydrothermal sediment communities.</title>
        <authorList>
            <person name="Dombrowski N."/>
            <person name="Seitz K."/>
            <person name="Teske A."/>
            <person name="Baker B."/>
        </authorList>
    </citation>
    <scope>NUCLEOTIDE SEQUENCE [LARGE SCALE GENOMIC DNA]</scope>
</reference>
<name>A0A257LUW1_UNCW3</name>
<dbReference type="InterPro" id="IPR051805">
    <property type="entry name" value="Dehydratase_Activator_Redct"/>
</dbReference>
<feature type="non-terminal residue" evidence="2">
    <location>
        <position position="268"/>
    </location>
</feature>
<organism evidence="2 3">
    <name type="scientific">candidate division WOR-3 bacterium 4484_18</name>
    <dbReference type="NCBI Taxonomy" id="2020626"/>
    <lineage>
        <taxon>Bacteria</taxon>
        <taxon>Bacteria division WOR-3</taxon>
    </lineage>
</organism>
<evidence type="ECO:0000313" key="2">
    <source>
        <dbReference type="EMBL" id="OYV02551.1"/>
    </source>
</evidence>
<accession>A0A257LUW1</accession>
<dbReference type="PANTHER" id="PTHR32329:SF2">
    <property type="entry name" value="BIFUNCTIONAL PROTEIN [INCLUDES 2-HYDROXYACYL-COA DEHYDRATASE (N-TER) AND ITS ACTIVATOR DOMAIN (C_TERM)"/>
    <property type="match status" value="1"/>
</dbReference>